<dbReference type="EMBL" id="CP049742">
    <property type="protein sequence ID" value="QPC46733.1"/>
    <property type="molecule type" value="Genomic_DNA"/>
</dbReference>
<evidence type="ECO:0000256" key="8">
    <source>
        <dbReference type="PIRNR" id="PIRNR037778"/>
    </source>
</evidence>
<proteinExistence type="inferred from homology"/>
<protein>
    <recommendedName>
        <fullName evidence="8">Riboflavin transporter</fullName>
    </recommendedName>
</protein>
<comment type="subcellular location">
    <subcellularLocation>
        <location evidence="1">Cell membrane</location>
        <topology evidence="1">Multi-pass membrane protein</topology>
    </subcellularLocation>
</comment>
<dbReference type="InterPro" id="IPR025720">
    <property type="entry name" value="RibU"/>
</dbReference>
<keyword evidence="7 8" id="KW-0472">Membrane</keyword>
<keyword evidence="3 8" id="KW-0813">Transport</keyword>
<feature type="transmembrane region" description="Helical" evidence="9">
    <location>
        <begin position="82"/>
        <end position="99"/>
    </location>
</feature>
<feature type="transmembrane region" description="Helical" evidence="9">
    <location>
        <begin position="43"/>
        <end position="62"/>
    </location>
</feature>
<feature type="transmembrane region" description="Helical" evidence="9">
    <location>
        <begin position="152"/>
        <end position="176"/>
    </location>
</feature>
<gene>
    <name evidence="10" type="ORF">G8O30_07030</name>
</gene>
<keyword evidence="6 9" id="KW-1133">Transmembrane helix</keyword>
<evidence type="ECO:0000256" key="5">
    <source>
        <dbReference type="ARBA" id="ARBA00022692"/>
    </source>
</evidence>
<dbReference type="RefSeq" id="WP_239674267.1">
    <property type="nucleotide sequence ID" value="NZ_CP049742.1"/>
</dbReference>
<evidence type="ECO:0000256" key="9">
    <source>
        <dbReference type="SAM" id="Phobius"/>
    </source>
</evidence>
<evidence type="ECO:0000256" key="3">
    <source>
        <dbReference type="ARBA" id="ARBA00022448"/>
    </source>
</evidence>
<evidence type="ECO:0000256" key="4">
    <source>
        <dbReference type="ARBA" id="ARBA00022475"/>
    </source>
</evidence>
<keyword evidence="11" id="KW-1185">Reference proteome</keyword>
<dbReference type="PANTHER" id="PTHR38438">
    <property type="entry name" value="RIBOFLAVIN TRANSPORTER RIBU"/>
    <property type="match status" value="1"/>
</dbReference>
<feature type="transmembrane region" description="Helical" evidence="9">
    <location>
        <begin position="6"/>
        <end position="31"/>
    </location>
</feature>
<dbReference type="Pfam" id="PF12822">
    <property type="entry name" value="ECF_trnsprt"/>
    <property type="match status" value="1"/>
</dbReference>
<dbReference type="Proteomes" id="UP000593626">
    <property type="component" value="Chromosome"/>
</dbReference>
<dbReference type="GO" id="GO:0032217">
    <property type="term" value="F:riboflavin transmembrane transporter activity"/>
    <property type="evidence" value="ECO:0007669"/>
    <property type="project" value="UniProtKB-UniRule"/>
</dbReference>
<evidence type="ECO:0000256" key="7">
    <source>
        <dbReference type="ARBA" id="ARBA00023136"/>
    </source>
</evidence>
<evidence type="ECO:0000313" key="10">
    <source>
        <dbReference type="EMBL" id="QPC46733.1"/>
    </source>
</evidence>
<comment type="similarity">
    <text evidence="2 8">Belongs to the prokaryotic riboflavin transporter (P-RFT) (TC 2.A.87) family.</text>
</comment>
<evidence type="ECO:0000313" key="11">
    <source>
        <dbReference type="Proteomes" id="UP000593626"/>
    </source>
</evidence>
<dbReference type="AlphaFoldDB" id="A0A7S8HFE3"/>
<sequence length="200" mass="21581">MGKSVRNLVLISFMGSLSFLLMKISVPILPAAPFLKLDISDSVSFLAAIMMGPVAGVLVELLKNTIHYILDNSMTGVPIDQASNFTAGILFLLPAYYIYTKLNSKKGMLVGFSAGIVAMTVGMSVLNYFLFVPAYTWFLNAPAWESAALLQFILSAVVPFNLIKGAVVAGVSYILVTRLHTVIERNRASVPSSVEKSVKA</sequence>
<organism evidence="10 11">
    <name type="scientific">Mangrovibacillus cuniculi</name>
    <dbReference type="NCBI Taxonomy" id="2593652"/>
    <lineage>
        <taxon>Bacteria</taxon>
        <taxon>Bacillati</taxon>
        <taxon>Bacillota</taxon>
        <taxon>Bacilli</taxon>
        <taxon>Bacillales</taxon>
        <taxon>Bacillaceae</taxon>
        <taxon>Mangrovibacillus</taxon>
    </lineage>
</organism>
<reference evidence="10 11" key="1">
    <citation type="submission" date="2019-07" db="EMBL/GenBank/DDBJ databases">
        <title>Genome sequence of 2 isolates from Red Sea Mangroves.</title>
        <authorList>
            <person name="Sefrji F."/>
            <person name="Michoud G."/>
            <person name="Merlino G."/>
            <person name="Daffonchio D."/>
        </authorList>
    </citation>
    <scope>NUCLEOTIDE SEQUENCE [LARGE SCALE GENOMIC DNA]</scope>
    <source>
        <strain evidence="10 11">R1DC41</strain>
    </source>
</reference>
<evidence type="ECO:0000256" key="2">
    <source>
        <dbReference type="ARBA" id="ARBA00005540"/>
    </source>
</evidence>
<feature type="transmembrane region" description="Helical" evidence="9">
    <location>
        <begin position="111"/>
        <end position="132"/>
    </location>
</feature>
<dbReference type="InterPro" id="IPR024529">
    <property type="entry name" value="ECF_trnsprt_substrate-spec"/>
</dbReference>
<keyword evidence="4 8" id="KW-1003">Cell membrane</keyword>
<keyword evidence="5 9" id="KW-0812">Transmembrane</keyword>
<dbReference type="KEGG" id="mcui:G8O30_07030"/>
<evidence type="ECO:0000256" key="6">
    <source>
        <dbReference type="ARBA" id="ARBA00022989"/>
    </source>
</evidence>
<dbReference type="GO" id="GO:0005886">
    <property type="term" value="C:plasma membrane"/>
    <property type="evidence" value="ECO:0007669"/>
    <property type="project" value="UniProtKB-SubCell"/>
</dbReference>
<dbReference type="PIRSF" id="PIRSF037778">
    <property type="entry name" value="UCP037778_transp_RibU"/>
    <property type="match status" value="1"/>
</dbReference>
<comment type="function">
    <text evidence="8">Probably a riboflavin-binding protein that interacts with the energy-coupling factor (ECF) ABC-transporter complex.</text>
</comment>
<dbReference type="Gene3D" id="1.10.1760.20">
    <property type="match status" value="1"/>
</dbReference>
<name>A0A7S8HFE3_9BACI</name>
<dbReference type="PANTHER" id="PTHR38438:SF1">
    <property type="entry name" value="RIBOFLAVIN TRANSPORTER RIBU"/>
    <property type="match status" value="1"/>
</dbReference>
<evidence type="ECO:0000256" key="1">
    <source>
        <dbReference type="ARBA" id="ARBA00004651"/>
    </source>
</evidence>
<accession>A0A7S8HFE3</accession>